<dbReference type="WBParaSite" id="TCLT_0000935801-mRNA-1">
    <property type="protein sequence ID" value="TCLT_0000935801-mRNA-1"/>
    <property type="gene ID" value="TCLT_0000935801"/>
</dbReference>
<evidence type="ECO:0000313" key="8">
    <source>
        <dbReference type="Proteomes" id="UP000276776"/>
    </source>
</evidence>
<keyword evidence="4 6" id="KW-1133">Transmembrane helix</keyword>
<keyword evidence="5 6" id="KW-0472">Membrane</keyword>
<dbReference type="STRING" id="103827.A0A0N5D8C9"/>
<comment type="subcellular location">
    <subcellularLocation>
        <location evidence="1">Membrane</location>
        <topology evidence="1">Multi-pass membrane protein</topology>
    </subcellularLocation>
</comment>
<sequence>MGEAITGFILCIISCIAFGFMFAPLRNLNCKDGFYVQWIQCAVVFFVGFTINSVRGFPAFNPIAMIGGFLFATGK</sequence>
<accession>A0A0N5D8C9</accession>
<dbReference type="OrthoDB" id="426527at2759"/>
<dbReference type="Pfam" id="PF07857">
    <property type="entry name" value="TMEM144"/>
    <property type="match status" value="1"/>
</dbReference>
<reference evidence="9" key="1">
    <citation type="submission" date="2017-02" db="UniProtKB">
        <authorList>
            <consortium name="WormBaseParasite"/>
        </authorList>
    </citation>
    <scope>IDENTIFICATION</scope>
</reference>
<keyword evidence="8" id="KW-1185">Reference proteome</keyword>
<keyword evidence="3 6" id="KW-0812">Transmembrane</keyword>
<dbReference type="GO" id="GO:0015144">
    <property type="term" value="F:carbohydrate transmembrane transporter activity"/>
    <property type="evidence" value="ECO:0007669"/>
    <property type="project" value="InterPro"/>
</dbReference>
<proteinExistence type="inferred from homology"/>
<dbReference type="PANTHER" id="PTHR16119:SF18">
    <property type="entry name" value="TRANSMEMBRANE PROTEIN 144 HOMOLOG"/>
    <property type="match status" value="1"/>
</dbReference>
<dbReference type="EMBL" id="UYYF01004779">
    <property type="protein sequence ID" value="VDN06972.1"/>
    <property type="molecule type" value="Genomic_DNA"/>
</dbReference>
<evidence type="ECO:0000256" key="5">
    <source>
        <dbReference type="ARBA" id="ARBA00023136"/>
    </source>
</evidence>
<dbReference type="OMA" id="FVGFTIN"/>
<evidence type="ECO:0000256" key="4">
    <source>
        <dbReference type="ARBA" id="ARBA00022989"/>
    </source>
</evidence>
<protein>
    <submittedName>
        <fullName evidence="9">Lipoprotein</fullName>
    </submittedName>
</protein>
<gene>
    <name evidence="7" type="ORF">TCLT_LOCUS9347</name>
</gene>
<dbReference type="Proteomes" id="UP000276776">
    <property type="component" value="Unassembled WGS sequence"/>
</dbReference>
<organism evidence="9">
    <name type="scientific">Thelazia callipaeda</name>
    <name type="common">Oriental eyeworm</name>
    <name type="synonym">Parasitic nematode</name>
    <dbReference type="NCBI Taxonomy" id="103827"/>
    <lineage>
        <taxon>Eukaryota</taxon>
        <taxon>Metazoa</taxon>
        <taxon>Ecdysozoa</taxon>
        <taxon>Nematoda</taxon>
        <taxon>Chromadorea</taxon>
        <taxon>Rhabditida</taxon>
        <taxon>Spirurina</taxon>
        <taxon>Spiruromorpha</taxon>
        <taxon>Thelazioidea</taxon>
        <taxon>Thelaziidae</taxon>
        <taxon>Thelazia</taxon>
    </lineage>
</organism>
<dbReference type="PANTHER" id="PTHR16119">
    <property type="entry name" value="TRANSMEMBRANE PROTEIN 144"/>
    <property type="match status" value="1"/>
</dbReference>
<evidence type="ECO:0000313" key="7">
    <source>
        <dbReference type="EMBL" id="VDN06972.1"/>
    </source>
</evidence>
<dbReference type="GO" id="GO:0016020">
    <property type="term" value="C:membrane"/>
    <property type="evidence" value="ECO:0007669"/>
    <property type="project" value="UniProtKB-SubCell"/>
</dbReference>
<evidence type="ECO:0000256" key="3">
    <source>
        <dbReference type="ARBA" id="ARBA00022692"/>
    </source>
</evidence>
<evidence type="ECO:0000256" key="6">
    <source>
        <dbReference type="SAM" id="Phobius"/>
    </source>
</evidence>
<feature type="transmembrane region" description="Helical" evidence="6">
    <location>
        <begin position="6"/>
        <end position="25"/>
    </location>
</feature>
<evidence type="ECO:0000313" key="9">
    <source>
        <dbReference type="WBParaSite" id="TCLT_0000935801-mRNA-1"/>
    </source>
</evidence>
<evidence type="ECO:0000256" key="1">
    <source>
        <dbReference type="ARBA" id="ARBA00004141"/>
    </source>
</evidence>
<comment type="similarity">
    <text evidence="2">Belongs to the TMEM144 family.</text>
</comment>
<name>A0A0N5D8C9_THECL</name>
<dbReference type="AlphaFoldDB" id="A0A0N5D8C9"/>
<reference evidence="7 8" key="2">
    <citation type="submission" date="2018-11" db="EMBL/GenBank/DDBJ databases">
        <authorList>
            <consortium name="Pathogen Informatics"/>
        </authorList>
    </citation>
    <scope>NUCLEOTIDE SEQUENCE [LARGE SCALE GENOMIC DNA]</scope>
</reference>
<evidence type="ECO:0000256" key="2">
    <source>
        <dbReference type="ARBA" id="ARBA00005731"/>
    </source>
</evidence>
<dbReference type="InterPro" id="IPR012435">
    <property type="entry name" value="TMEM144"/>
</dbReference>
<feature type="transmembrane region" description="Helical" evidence="6">
    <location>
        <begin position="34"/>
        <end position="51"/>
    </location>
</feature>
<dbReference type="InterPro" id="IPR010651">
    <property type="entry name" value="Sugar_transport"/>
</dbReference>